<feature type="transmembrane region" description="Helical" evidence="1">
    <location>
        <begin position="80"/>
        <end position="96"/>
    </location>
</feature>
<keyword evidence="1" id="KW-0812">Transmembrane</keyword>
<sequence>MKRNYFLLCGLLLAIALLSGILTSGISLIGRIGVNTFYKSYQFFRVWWQAGLVCLLLLLLVTGLLYLIDRKFTGIRRKSILGAFLVIFLAGLYMTYSNFRTDLAHRWLGERFHLGVYLYWIGFCVADVFFIITARPVKPVLADHLPHNEQERNSF</sequence>
<evidence type="ECO:0000313" key="2">
    <source>
        <dbReference type="EMBL" id="ANH80228.1"/>
    </source>
</evidence>
<evidence type="ECO:0000256" key="1">
    <source>
        <dbReference type="SAM" id="Phobius"/>
    </source>
</evidence>
<accession>A0A1A9HXS3</accession>
<dbReference type="KEGG" id="nia:A8C56_03840"/>
<dbReference type="AlphaFoldDB" id="A0A1A9HXS3"/>
<feature type="transmembrane region" description="Helical" evidence="1">
    <location>
        <begin position="116"/>
        <end position="134"/>
    </location>
</feature>
<protein>
    <submittedName>
        <fullName evidence="2">Cytochrome d ubiquinol oxidase subunit II</fullName>
    </submittedName>
</protein>
<name>A0A1A9HXS3_9BACT</name>
<organism evidence="2 3">
    <name type="scientific">Niabella ginsenosidivorans</name>
    <dbReference type="NCBI Taxonomy" id="1176587"/>
    <lineage>
        <taxon>Bacteria</taxon>
        <taxon>Pseudomonadati</taxon>
        <taxon>Bacteroidota</taxon>
        <taxon>Chitinophagia</taxon>
        <taxon>Chitinophagales</taxon>
        <taxon>Chitinophagaceae</taxon>
        <taxon>Niabella</taxon>
    </lineage>
</organism>
<keyword evidence="1" id="KW-0472">Membrane</keyword>
<dbReference type="RefSeq" id="WP_067752286.1">
    <property type="nucleotide sequence ID" value="NZ_CP015772.1"/>
</dbReference>
<evidence type="ECO:0000313" key="3">
    <source>
        <dbReference type="Proteomes" id="UP000077667"/>
    </source>
</evidence>
<keyword evidence="1" id="KW-1133">Transmembrane helix</keyword>
<dbReference type="Proteomes" id="UP000077667">
    <property type="component" value="Chromosome"/>
</dbReference>
<reference evidence="2 3" key="1">
    <citation type="submission" date="2016-05" db="EMBL/GenBank/DDBJ databases">
        <title>Niabella ginsenosidivorans BS26 whole genome sequencing.</title>
        <authorList>
            <person name="Im W.T."/>
            <person name="Siddiqi M.Z."/>
        </authorList>
    </citation>
    <scope>NUCLEOTIDE SEQUENCE [LARGE SCALE GENOMIC DNA]</scope>
    <source>
        <strain evidence="2 3">BS26</strain>
    </source>
</reference>
<keyword evidence="3" id="KW-1185">Reference proteome</keyword>
<proteinExistence type="predicted"/>
<feature type="transmembrane region" description="Helical" evidence="1">
    <location>
        <begin position="47"/>
        <end position="68"/>
    </location>
</feature>
<dbReference type="EMBL" id="CP015772">
    <property type="protein sequence ID" value="ANH80228.1"/>
    <property type="molecule type" value="Genomic_DNA"/>
</dbReference>
<gene>
    <name evidence="2" type="ORF">A8C56_03840</name>
</gene>